<sequence length="58" mass="6506">MNVGDSFLASATAQMYHRFSSRPEGYHVRVDTEVSSPRKERGPLLIFKIGPIAHITPH</sequence>
<keyword evidence="2" id="KW-1185">Reference proteome</keyword>
<dbReference type="AlphaFoldDB" id="F8N242"/>
<organism evidence="1 2">
    <name type="scientific">Neurospora tetrasperma (strain FGSC 2508 / ATCC MYA-4615 / P0657)</name>
    <dbReference type="NCBI Taxonomy" id="510951"/>
    <lineage>
        <taxon>Eukaryota</taxon>
        <taxon>Fungi</taxon>
        <taxon>Dikarya</taxon>
        <taxon>Ascomycota</taxon>
        <taxon>Pezizomycotina</taxon>
        <taxon>Sordariomycetes</taxon>
        <taxon>Sordariomycetidae</taxon>
        <taxon>Sordariales</taxon>
        <taxon>Sordariaceae</taxon>
        <taxon>Neurospora</taxon>
    </lineage>
</organism>
<gene>
    <name evidence="1" type="ORF">NEUTE1DRAFT_118765</name>
</gene>
<protein>
    <submittedName>
        <fullName evidence="1">Uncharacterized protein</fullName>
    </submittedName>
</protein>
<dbReference type="EMBL" id="GL891382">
    <property type="protein sequence ID" value="EGO52416.1"/>
    <property type="molecule type" value="Genomic_DNA"/>
</dbReference>
<dbReference type="KEGG" id="nte:NEUTE1DRAFT118765"/>
<proteinExistence type="predicted"/>
<evidence type="ECO:0000313" key="1">
    <source>
        <dbReference type="EMBL" id="EGO52416.1"/>
    </source>
</evidence>
<name>F8N242_NEUT8</name>
<accession>F8N242</accession>
<dbReference type="RefSeq" id="XP_009856056.1">
    <property type="nucleotide sequence ID" value="XM_009857754.1"/>
</dbReference>
<reference evidence="2" key="1">
    <citation type="journal article" date="2011" name="Genetics">
        <title>Massive changes in genome architecture accompany the transition to self-fertility in the filamentous fungus Neurospora tetrasperma.</title>
        <authorList>
            <person name="Ellison C.E."/>
            <person name="Stajich J.E."/>
            <person name="Jacobson D.J."/>
            <person name="Natvig D.O."/>
            <person name="Lapidus A."/>
            <person name="Foster B."/>
            <person name="Aerts A."/>
            <person name="Riley R."/>
            <person name="Lindquist E.A."/>
            <person name="Grigoriev I.V."/>
            <person name="Taylor J.W."/>
        </authorList>
    </citation>
    <scope>NUCLEOTIDE SEQUENCE [LARGE SCALE GENOMIC DNA]</scope>
    <source>
        <strain evidence="2">FGSC 2508 / P0657</strain>
    </source>
</reference>
<evidence type="ECO:0000313" key="2">
    <source>
        <dbReference type="Proteomes" id="UP000008065"/>
    </source>
</evidence>
<dbReference type="Proteomes" id="UP000008065">
    <property type="component" value="Unassembled WGS sequence"/>
</dbReference>
<dbReference type="GeneID" id="20823655"/>
<dbReference type="HOGENOM" id="CLU_211154_0_0_1"/>
<dbReference type="VEuPathDB" id="FungiDB:NEUTE1DRAFT_118765"/>